<gene>
    <name evidence="4" type="ORF">BL253_32480</name>
</gene>
<dbReference type="STRING" id="1834516.BL253_32480"/>
<feature type="domain" description="Enoyl reductase (ER)" evidence="3">
    <location>
        <begin position="10"/>
        <end position="321"/>
    </location>
</feature>
<comment type="caution">
    <text evidence="4">The sequence shown here is derived from an EMBL/GenBank/DDBJ whole genome shotgun (WGS) entry which is preliminary data.</text>
</comment>
<dbReference type="SUPFAM" id="SSF50129">
    <property type="entry name" value="GroES-like"/>
    <property type="match status" value="1"/>
</dbReference>
<proteinExistence type="predicted"/>
<dbReference type="PANTHER" id="PTHR48106:SF18">
    <property type="entry name" value="QUINONE OXIDOREDUCTASE PIG3"/>
    <property type="match status" value="1"/>
</dbReference>
<dbReference type="PANTHER" id="PTHR48106">
    <property type="entry name" value="QUINONE OXIDOREDUCTASE PIG3-RELATED"/>
    <property type="match status" value="1"/>
</dbReference>
<dbReference type="GO" id="GO:0070402">
    <property type="term" value="F:NADPH binding"/>
    <property type="evidence" value="ECO:0007669"/>
    <property type="project" value="TreeGrafter"/>
</dbReference>
<protein>
    <recommendedName>
        <fullName evidence="3">Enoyl reductase (ER) domain-containing protein</fullName>
    </recommendedName>
</protein>
<dbReference type="InterPro" id="IPR013154">
    <property type="entry name" value="ADH-like_N"/>
</dbReference>
<dbReference type="SMART" id="SM00829">
    <property type="entry name" value="PKS_ER"/>
    <property type="match status" value="1"/>
</dbReference>
<dbReference type="Proteomes" id="UP000188929">
    <property type="component" value="Unassembled WGS sequence"/>
</dbReference>
<organism evidence="4 5">
    <name type="scientific">Pseudofrankia asymbiotica</name>
    <dbReference type="NCBI Taxonomy" id="1834516"/>
    <lineage>
        <taxon>Bacteria</taxon>
        <taxon>Bacillati</taxon>
        <taxon>Actinomycetota</taxon>
        <taxon>Actinomycetes</taxon>
        <taxon>Frankiales</taxon>
        <taxon>Frankiaceae</taxon>
        <taxon>Pseudofrankia</taxon>
    </lineage>
</organism>
<dbReference type="InterPro" id="IPR036291">
    <property type="entry name" value="NAD(P)-bd_dom_sf"/>
</dbReference>
<evidence type="ECO:0000259" key="3">
    <source>
        <dbReference type="SMART" id="SM00829"/>
    </source>
</evidence>
<dbReference type="InterPro" id="IPR020843">
    <property type="entry name" value="ER"/>
</dbReference>
<evidence type="ECO:0000313" key="4">
    <source>
        <dbReference type="EMBL" id="ONH23636.1"/>
    </source>
</evidence>
<dbReference type="EMBL" id="MOMC01000083">
    <property type="protein sequence ID" value="ONH23636.1"/>
    <property type="molecule type" value="Genomic_DNA"/>
</dbReference>
<dbReference type="OrthoDB" id="4190732at2"/>
<dbReference type="InterPro" id="IPR011032">
    <property type="entry name" value="GroES-like_sf"/>
</dbReference>
<evidence type="ECO:0000256" key="1">
    <source>
        <dbReference type="ARBA" id="ARBA00022857"/>
    </source>
</evidence>
<dbReference type="InterPro" id="IPR013149">
    <property type="entry name" value="ADH-like_C"/>
</dbReference>
<name>A0A1V2I2F7_9ACTN</name>
<keyword evidence="2" id="KW-0560">Oxidoreductase</keyword>
<dbReference type="RefSeq" id="WP_076821441.1">
    <property type="nucleotide sequence ID" value="NZ_MOMC01000083.1"/>
</dbReference>
<accession>A0A1V2I2F7</accession>
<keyword evidence="5" id="KW-1185">Reference proteome</keyword>
<evidence type="ECO:0000256" key="2">
    <source>
        <dbReference type="ARBA" id="ARBA00023002"/>
    </source>
</evidence>
<reference evidence="5" key="1">
    <citation type="submission" date="2016-10" db="EMBL/GenBank/DDBJ databases">
        <title>Frankia sp. NRRL B-16386 Genome sequencing.</title>
        <authorList>
            <person name="Ghodhbane-Gtari F."/>
            <person name="Swanson E."/>
            <person name="Gueddou A."/>
            <person name="Hezbri K."/>
            <person name="Ktari K."/>
            <person name="Nouioui I."/>
            <person name="Morris K."/>
            <person name="Simpson S."/>
            <person name="Abebe-Akele F."/>
            <person name="Thomas K."/>
            <person name="Gtari M."/>
            <person name="Tisa L.S."/>
        </authorList>
    </citation>
    <scope>NUCLEOTIDE SEQUENCE [LARGE SCALE GENOMIC DNA]</scope>
    <source>
        <strain evidence="5">NRRL B-16386</strain>
    </source>
</reference>
<dbReference type="Gene3D" id="3.90.180.10">
    <property type="entry name" value="Medium-chain alcohol dehydrogenases, catalytic domain"/>
    <property type="match status" value="1"/>
</dbReference>
<dbReference type="Pfam" id="PF00107">
    <property type="entry name" value="ADH_zinc_N"/>
    <property type="match status" value="1"/>
</dbReference>
<keyword evidence="1" id="KW-0521">NADP</keyword>
<dbReference type="Gene3D" id="3.40.50.720">
    <property type="entry name" value="NAD(P)-binding Rossmann-like Domain"/>
    <property type="match status" value="1"/>
</dbReference>
<evidence type="ECO:0000313" key="5">
    <source>
        <dbReference type="Proteomes" id="UP000188929"/>
    </source>
</evidence>
<dbReference type="AlphaFoldDB" id="A0A1V2I2F7"/>
<dbReference type="SUPFAM" id="SSF51735">
    <property type="entry name" value="NAD(P)-binding Rossmann-fold domains"/>
    <property type="match status" value="1"/>
</dbReference>
<dbReference type="Pfam" id="PF08240">
    <property type="entry name" value="ADH_N"/>
    <property type="match status" value="1"/>
</dbReference>
<sequence length="329" mass="34124">MRAAFHSEVGDVGVLQVGDRPDPVCGPNDVLIRVHASSLDRLDLYSREGSHGVRRSLPHIGGRDVAGDVIELGSEVAKSPGGLVVGQPVVALTSGGAHSEFAAAPGLLTFPKPEALSYESAAAIPTAGRSAYDGLVNRARILAGEDVLVVAGGSGVGTFAIQIARASGCRVITTVGSPEKVAPALELGASDVINHYTEDVAAQVKELTGGQGVHVVLDHVGAPMWNACFGSLRPYGRFVTTGVTAGASAQLHLGRLFTSGVALHGVGRPDDYQVRAVMLRLLDIIDKGLVTPVVHATFPLDDIRAAHEMLESSSFFGKVVLTMKGHGKP</sequence>
<dbReference type="GO" id="GO:0016651">
    <property type="term" value="F:oxidoreductase activity, acting on NAD(P)H"/>
    <property type="evidence" value="ECO:0007669"/>
    <property type="project" value="TreeGrafter"/>
</dbReference>